<dbReference type="GO" id="GO:0004497">
    <property type="term" value="F:monooxygenase activity"/>
    <property type="evidence" value="ECO:0007669"/>
    <property type="project" value="InterPro"/>
</dbReference>
<dbReference type="PANTHER" id="PTHR24301">
    <property type="entry name" value="THROMBOXANE-A SYNTHASE"/>
    <property type="match status" value="1"/>
</dbReference>
<reference evidence="1" key="1">
    <citation type="submission" date="2023-08" db="EMBL/GenBank/DDBJ databases">
        <title>A de novo genome assembly of Solanum verrucosum Schlechtendal, a Mexican diploid species geographically isolated from the other diploid A-genome species in potato relatives.</title>
        <authorList>
            <person name="Hosaka K."/>
        </authorList>
    </citation>
    <scope>NUCLEOTIDE SEQUENCE</scope>
    <source>
        <tissue evidence="1">Young leaves</tissue>
    </source>
</reference>
<dbReference type="PANTHER" id="PTHR24301:SF2">
    <property type="entry name" value="THROMBOXANE-A SYNTHASE"/>
    <property type="match status" value="1"/>
</dbReference>
<dbReference type="GO" id="GO:0016705">
    <property type="term" value="F:oxidoreductase activity, acting on paired donors, with incorporation or reduction of molecular oxygen"/>
    <property type="evidence" value="ECO:0007669"/>
    <property type="project" value="InterPro"/>
</dbReference>
<dbReference type="Pfam" id="PF00067">
    <property type="entry name" value="p450"/>
    <property type="match status" value="1"/>
</dbReference>
<dbReference type="GO" id="GO:0020037">
    <property type="term" value="F:heme binding"/>
    <property type="evidence" value="ECO:0007669"/>
    <property type="project" value="InterPro"/>
</dbReference>
<proteinExistence type="predicted"/>
<dbReference type="InterPro" id="IPR001128">
    <property type="entry name" value="Cyt_P450"/>
</dbReference>
<dbReference type="Proteomes" id="UP001234989">
    <property type="component" value="Chromosome 6"/>
</dbReference>
<dbReference type="InterPro" id="IPR036396">
    <property type="entry name" value="Cyt_P450_sf"/>
</dbReference>
<dbReference type="SUPFAM" id="SSF48264">
    <property type="entry name" value="Cytochrome P450"/>
    <property type="match status" value="1"/>
</dbReference>
<protein>
    <recommendedName>
        <fullName evidence="3">Cytochrome P450</fullName>
    </recommendedName>
</protein>
<evidence type="ECO:0000313" key="2">
    <source>
        <dbReference type="Proteomes" id="UP001234989"/>
    </source>
</evidence>
<dbReference type="GO" id="GO:0005506">
    <property type="term" value="F:iron ion binding"/>
    <property type="evidence" value="ECO:0007669"/>
    <property type="project" value="InterPro"/>
</dbReference>
<dbReference type="EMBL" id="CP133617">
    <property type="protein sequence ID" value="WMV32455.1"/>
    <property type="molecule type" value="Genomic_DNA"/>
</dbReference>
<evidence type="ECO:0000313" key="1">
    <source>
        <dbReference type="EMBL" id="WMV32455.1"/>
    </source>
</evidence>
<dbReference type="Gene3D" id="1.10.630.10">
    <property type="entry name" value="Cytochrome P450"/>
    <property type="match status" value="1"/>
</dbReference>
<sequence length="211" mass="24259">MQTMESKKLAKNVFTSDYIDVVTYEHLLAGSATTSFAFSSIICLVACHPEVEQKLLAEIDVFGLDDHIPTVDDLQQKFSYRRLLLFGVDDSWWLTGRSFCSPEKQRWRGEEEQQSHCCCWHRGDGEGQRERRGRGEERRATSPLVLTGDGGQIWVAASPEMADREETRRNRRGWGAADLEKRKMRNLGLGLLIDKNRKARELDFDPRINLK</sequence>
<organism evidence="1 2">
    <name type="scientific">Solanum verrucosum</name>
    <dbReference type="NCBI Taxonomy" id="315347"/>
    <lineage>
        <taxon>Eukaryota</taxon>
        <taxon>Viridiplantae</taxon>
        <taxon>Streptophyta</taxon>
        <taxon>Embryophyta</taxon>
        <taxon>Tracheophyta</taxon>
        <taxon>Spermatophyta</taxon>
        <taxon>Magnoliopsida</taxon>
        <taxon>eudicotyledons</taxon>
        <taxon>Gunneridae</taxon>
        <taxon>Pentapetalae</taxon>
        <taxon>asterids</taxon>
        <taxon>lamiids</taxon>
        <taxon>Solanales</taxon>
        <taxon>Solanaceae</taxon>
        <taxon>Solanoideae</taxon>
        <taxon>Solaneae</taxon>
        <taxon>Solanum</taxon>
    </lineage>
</organism>
<accession>A0AAF0TYZ2</accession>
<name>A0AAF0TYZ2_SOLVR</name>
<gene>
    <name evidence="1" type="ORF">MTR67_025840</name>
</gene>
<evidence type="ECO:0008006" key="3">
    <source>
        <dbReference type="Google" id="ProtNLM"/>
    </source>
</evidence>
<keyword evidence="2" id="KW-1185">Reference proteome</keyword>
<dbReference type="AlphaFoldDB" id="A0AAF0TYZ2"/>